<name>A0AAU8B5W5_9CAUD</name>
<feature type="domain" description="Phage head morphogenesis" evidence="1">
    <location>
        <begin position="172"/>
        <end position="295"/>
    </location>
</feature>
<accession>A0AAU8B5W5</accession>
<dbReference type="InterPro" id="IPR006528">
    <property type="entry name" value="Phage_head_morphogenesis_dom"/>
</dbReference>
<evidence type="ECO:0000259" key="1">
    <source>
        <dbReference type="Pfam" id="PF04233"/>
    </source>
</evidence>
<evidence type="ECO:0000313" key="2">
    <source>
        <dbReference type="EMBL" id="XCD07634.1"/>
    </source>
</evidence>
<dbReference type="Pfam" id="PF04233">
    <property type="entry name" value="Phage_Mu_F"/>
    <property type="match status" value="1"/>
</dbReference>
<organism evidence="2">
    <name type="scientific">Dulem virus 33</name>
    <dbReference type="NCBI Taxonomy" id="3145751"/>
    <lineage>
        <taxon>Viruses</taxon>
        <taxon>Duplodnaviria</taxon>
        <taxon>Heunggongvirae</taxon>
        <taxon>Uroviricota</taxon>
        <taxon>Caudoviricetes</taxon>
    </lineage>
</organism>
<sequence length="326" mass="36919">MAKPDEGHRLTDKELDALEKRIASVYKQARDDIQDQVTAYFQSFAKRDEEMKELIGTIVNGKEWTEQDYKQWRLAQIGRGERFEALRDKLAERMTKANQTAISYVNDATPGIYSLNRNYAAYTIEQVAGDVGFTLWDEQTVKRIIVEQPDLMPYYPEKKAVKRGIDLAYGKQQITSTVASGILQGKSIKGLADDLQNRIPAMNRDSAVRTARTAVTGAQNAGRQDSYEAAVKMGIEMEKQWLATLDNRTRHEHAMLDGQTVDYDEPFEIYGYKLMYPGDPSGAPEMVYNCRCTMIARVKGVPAAATRRSSDGIIPNMTYQEWVESK</sequence>
<proteinExistence type="predicted"/>
<protein>
    <submittedName>
        <fullName evidence="2">Minor capsid protein</fullName>
    </submittedName>
</protein>
<reference evidence="2" key="1">
    <citation type="submission" date="2024-03" db="EMBL/GenBank/DDBJ databases">
        <title>Diverse circular DNA viruses in blood, oral, and fecal samples of captive lemurs.</title>
        <authorList>
            <person name="Paietta E.N."/>
            <person name="Kraberger S."/>
            <person name="Lund M.C."/>
            <person name="Custer J.M."/>
            <person name="Vargas K.M."/>
            <person name="Ehmke E.E."/>
            <person name="Yoder A.D."/>
            <person name="Varsani A."/>
        </authorList>
    </citation>
    <scope>NUCLEOTIDE SEQUENCE</scope>
    <source>
        <strain evidence="2">Duke_28FS_2</strain>
    </source>
</reference>
<dbReference type="EMBL" id="PP511792">
    <property type="protein sequence ID" value="XCD07634.1"/>
    <property type="molecule type" value="Genomic_DNA"/>
</dbReference>